<sequence>MDYRCVGRRLYYSPNTTEWSNVLQLAHLLFTLPVSNWKLQRIFSTLKLIKVDRSSLGNSVLDDLLV</sequence>
<name>A0A1X7VHZ3_AMPQE</name>
<dbReference type="InParanoid" id="A0A1X7VHZ3"/>
<reference evidence="1" key="1">
    <citation type="submission" date="2017-05" db="UniProtKB">
        <authorList>
            <consortium name="EnsemblMetazoa"/>
        </authorList>
    </citation>
    <scope>IDENTIFICATION</scope>
</reference>
<dbReference type="AlphaFoldDB" id="A0A1X7VHZ3"/>
<organism evidence="1">
    <name type="scientific">Amphimedon queenslandica</name>
    <name type="common">Sponge</name>
    <dbReference type="NCBI Taxonomy" id="400682"/>
    <lineage>
        <taxon>Eukaryota</taxon>
        <taxon>Metazoa</taxon>
        <taxon>Porifera</taxon>
        <taxon>Demospongiae</taxon>
        <taxon>Heteroscleromorpha</taxon>
        <taxon>Haplosclerida</taxon>
        <taxon>Niphatidae</taxon>
        <taxon>Amphimedon</taxon>
    </lineage>
</organism>
<accession>A0A1X7VHZ3</accession>
<evidence type="ECO:0000313" key="1">
    <source>
        <dbReference type="EnsemblMetazoa" id="Aqu2.1.39434_001"/>
    </source>
</evidence>
<proteinExistence type="predicted"/>
<protein>
    <submittedName>
        <fullName evidence="1">Uncharacterized protein</fullName>
    </submittedName>
</protein>
<dbReference type="EnsemblMetazoa" id="Aqu2.1.39434_001">
    <property type="protein sequence ID" value="Aqu2.1.39434_001"/>
    <property type="gene ID" value="Aqu2.1.39434"/>
</dbReference>